<protein>
    <submittedName>
        <fullName evidence="1">Uncharacterized protein</fullName>
    </submittedName>
</protein>
<organism evidence="1 2">
    <name type="scientific">Araneus ventricosus</name>
    <name type="common">Orbweaver spider</name>
    <name type="synonym">Epeira ventricosa</name>
    <dbReference type="NCBI Taxonomy" id="182803"/>
    <lineage>
        <taxon>Eukaryota</taxon>
        <taxon>Metazoa</taxon>
        <taxon>Ecdysozoa</taxon>
        <taxon>Arthropoda</taxon>
        <taxon>Chelicerata</taxon>
        <taxon>Arachnida</taxon>
        <taxon>Araneae</taxon>
        <taxon>Araneomorphae</taxon>
        <taxon>Entelegynae</taxon>
        <taxon>Araneoidea</taxon>
        <taxon>Araneidae</taxon>
        <taxon>Araneus</taxon>
    </lineage>
</organism>
<proteinExistence type="predicted"/>
<accession>A0A4Y2KWJ2</accession>
<comment type="caution">
    <text evidence="1">The sequence shown here is derived from an EMBL/GenBank/DDBJ whole genome shotgun (WGS) entry which is preliminary data.</text>
</comment>
<sequence>MLLLHATAHHRSQSSQRFYYNHGAKNTPVSSKFRISKTTELALHVFSSRLSVRLLFSSLLKPFSSEARGVTGELFPCDSSLSWTNHPTPVVRFPPRS</sequence>
<dbReference type="EMBL" id="BGPR01005062">
    <property type="protein sequence ID" value="GBN06410.1"/>
    <property type="molecule type" value="Genomic_DNA"/>
</dbReference>
<name>A0A4Y2KWJ2_ARAVE</name>
<dbReference type="AlphaFoldDB" id="A0A4Y2KWJ2"/>
<reference evidence="1 2" key="1">
    <citation type="journal article" date="2019" name="Sci. Rep.">
        <title>Orb-weaving spider Araneus ventricosus genome elucidates the spidroin gene catalogue.</title>
        <authorList>
            <person name="Kono N."/>
            <person name="Nakamura H."/>
            <person name="Ohtoshi R."/>
            <person name="Moran D.A.P."/>
            <person name="Shinohara A."/>
            <person name="Yoshida Y."/>
            <person name="Fujiwara M."/>
            <person name="Mori M."/>
            <person name="Tomita M."/>
            <person name="Arakawa K."/>
        </authorList>
    </citation>
    <scope>NUCLEOTIDE SEQUENCE [LARGE SCALE GENOMIC DNA]</scope>
</reference>
<gene>
    <name evidence="1" type="ORF">AVEN_190720_1</name>
</gene>
<dbReference type="Proteomes" id="UP000499080">
    <property type="component" value="Unassembled WGS sequence"/>
</dbReference>
<keyword evidence="2" id="KW-1185">Reference proteome</keyword>
<evidence type="ECO:0000313" key="1">
    <source>
        <dbReference type="EMBL" id="GBN06410.1"/>
    </source>
</evidence>
<evidence type="ECO:0000313" key="2">
    <source>
        <dbReference type="Proteomes" id="UP000499080"/>
    </source>
</evidence>